<organism evidence="2 3">
    <name type="scientific">Saxophila tyrrhenica</name>
    <dbReference type="NCBI Taxonomy" id="1690608"/>
    <lineage>
        <taxon>Eukaryota</taxon>
        <taxon>Fungi</taxon>
        <taxon>Dikarya</taxon>
        <taxon>Ascomycota</taxon>
        <taxon>Pezizomycotina</taxon>
        <taxon>Dothideomycetes</taxon>
        <taxon>Dothideomycetidae</taxon>
        <taxon>Mycosphaerellales</taxon>
        <taxon>Extremaceae</taxon>
        <taxon>Saxophila</taxon>
    </lineage>
</organism>
<feature type="region of interest" description="Disordered" evidence="1">
    <location>
        <begin position="97"/>
        <end position="167"/>
    </location>
</feature>
<protein>
    <submittedName>
        <fullName evidence="2">Uncharacterized protein</fullName>
    </submittedName>
</protein>
<dbReference type="GeneID" id="89929942"/>
<feature type="region of interest" description="Disordered" evidence="1">
    <location>
        <begin position="1"/>
        <end position="22"/>
    </location>
</feature>
<feature type="compositionally biased region" description="Basic and acidic residues" evidence="1">
    <location>
        <begin position="311"/>
        <end position="324"/>
    </location>
</feature>
<feature type="region of interest" description="Disordered" evidence="1">
    <location>
        <begin position="481"/>
        <end position="630"/>
    </location>
</feature>
<sequence>MPDLQRAPGGAETDGSHSDGYRALEKAFRDSWAPKDDALLSRSLSFSNTRYPDLKPSMPAAWPESPSIDGSSSDVQVHEGFENIAMPPPRMQARALHLDDSGMPPTPPTMNNSDGADTLQEHRASPPPVFADDLRNALESKASGLSTTPVNAVSPPTPDPSPPATLEAQPVMAQKEQAHFLHPMLADRRTPHFLKHHASSKAESFRTAREDQPLSPGLSTSQAYLPENDRLPDHWLENTRDLQLAGLGLSDTAVSKTPKAPDAVPLTTVSSRSSRRKSKHESPPQTRDGPGEDWEKHISYVSGPDELEEEPATREVSEEQRDEQPPAAGLGLSGAGIEQEQHTEPEHSVEDVNNMVYKRIREENVKRHSAISNNSAAITVGIYVPPSESTPHTLKRQTKCLLLRGDGGPESNRGSFDGDIKPLSYKKARMPERQKKLDDSPVFESSIRQVSSPARLGPDTSNMTALTYATSPNTWVASLHEAEPPVDTPPRTPPKRVPNPERVGHNVGVKRNSVGGAKPSRVLEKSSHQLRGVIPSVDTEPEEWSPPSGKLRRFSREERLENNGDVRRTSVGSSKDAGRDHSSEGRKLSSDKTITSSPERSFLPTSPRKSLDARFLHPTTTPMSTSQFSDRTVEVCEASGVRIYPHNNDSLLVVQHGSRPVSKDKSTPTSRSVESQLRDLGEPIFAAQVDPPTPTLGATDSDEHADSPLTNPRTAPEPPVIKFIPPTPCSELERQLTLDTRPVPEPSTPQRRLSLLQKARRYSDSLFARSSVTYRPSPPHRDVHLSPLWRPQYFWDDFDSDEEEFLDDFEAPGTLPKGGDTSEVTTAQTGGKGIFPRAMSKRLPGFRGKGGFLVGNSLGIERHGTNARRHYVGTVERRLDKRESEEVLRKLPQNTRHPQAGPLVAEESKGGKRVFVVPFSGGKRAQWVGPGKIGAMVERRRERREEREAEARREKLRGLIGGRVAS</sequence>
<name>A0AAV9P2K6_9PEZI</name>
<dbReference type="EMBL" id="JAVRRT010000015">
    <property type="protein sequence ID" value="KAK5165688.1"/>
    <property type="molecule type" value="Genomic_DNA"/>
</dbReference>
<dbReference type="AlphaFoldDB" id="A0AAV9P2K6"/>
<feature type="region of interest" description="Disordered" evidence="1">
    <location>
        <begin position="48"/>
        <end position="75"/>
    </location>
</feature>
<feature type="compositionally biased region" description="Basic and acidic residues" evidence="1">
    <location>
        <begin position="554"/>
        <end position="568"/>
    </location>
</feature>
<feature type="compositionally biased region" description="Basic and acidic residues" evidence="1">
    <location>
        <begin position="289"/>
        <end position="298"/>
    </location>
</feature>
<evidence type="ECO:0000313" key="3">
    <source>
        <dbReference type="Proteomes" id="UP001337655"/>
    </source>
</evidence>
<feature type="region of interest" description="Disordered" evidence="1">
    <location>
        <begin position="656"/>
        <end position="727"/>
    </location>
</feature>
<feature type="region of interest" description="Disordered" evidence="1">
    <location>
        <begin position="939"/>
        <end position="966"/>
    </location>
</feature>
<feature type="compositionally biased region" description="Basic and acidic residues" evidence="1">
    <location>
        <begin position="576"/>
        <end position="590"/>
    </location>
</feature>
<feature type="compositionally biased region" description="Basic and acidic residues" evidence="1">
    <location>
        <begin position="430"/>
        <end position="439"/>
    </location>
</feature>
<evidence type="ECO:0000313" key="2">
    <source>
        <dbReference type="EMBL" id="KAK5165688.1"/>
    </source>
</evidence>
<feature type="compositionally biased region" description="Pro residues" evidence="1">
    <location>
        <begin position="486"/>
        <end position="497"/>
    </location>
</feature>
<feature type="region of interest" description="Disordered" evidence="1">
    <location>
        <begin position="252"/>
        <end position="351"/>
    </location>
</feature>
<comment type="caution">
    <text evidence="2">The sequence shown here is derived from an EMBL/GenBank/DDBJ whole genome shotgun (WGS) entry which is preliminary data.</text>
</comment>
<feature type="compositionally biased region" description="Basic and acidic residues" evidence="1">
    <location>
        <begin position="939"/>
        <end position="957"/>
    </location>
</feature>
<keyword evidence="3" id="KW-1185">Reference proteome</keyword>
<feature type="compositionally biased region" description="Basic and acidic residues" evidence="1">
    <location>
        <begin position="339"/>
        <end position="350"/>
    </location>
</feature>
<accession>A0AAV9P2K6</accession>
<feature type="region of interest" description="Disordered" evidence="1">
    <location>
        <begin position="187"/>
        <end position="232"/>
    </location>
</feature>
<feature type="region of interest" description="Disordered" evidence="1">
    <location>
        <begin position="430"/>
        <end position="461"/>
    </location>
</feature>
<evidence type="ECO:0000256" key="1">
    <source>
        <dbReference type="SAM" id="MobiDB-lite"/>
    </source>
</evidence>
<gene>
    <name evidence="2" type="ORF">LTR77_008610</name>
</gene>
<feature type="compositionally biased region" description="Polar residues" evidence="1">
    <location>
        <begin position="591"/>
        <end position="608"/>
    </location>
</feature>
<feature type="compositionally biased region" description="Polar residues" evidence="1">
    <location>
        <begin position="618"/>
        <end position="630"/>
    </location>
</feature>
<reference evidence="2 3" key="1">
    <citation type="submission" date="2023-08" db="EMBL/GenBank/DDBJ databases">
        <title>Black Yeasts Isolated from many extreme environments.</title>
        <authorList>
            <person name="Coleine C."/>
            <person name="Stajich J.E."/>
            <person name="Selbmann L."/>
        </authorList>
    </citation>
    <scope>NUCLEOTIDE SEQUENCE [LARGE SCALE GENOMIC DNA]</scope>
    <source>
        <strain evidence="2 3">CCFEE 5935</strain>
    </source>
</reference>
<dbReference type="Proteomes" id="UP001337655">
    <property type="component" value="Unassembled WGS sequence"/>
</dbReference>
<feature type="compositionally biased region" description="Basic and acidic residues" evidence="1">
    <location>
        <begin position="203"/>
        <end position="212"/>
    </location>
</feature>
<dbReference type="RefSeq" id="XP_064655700.1">
    <property type="nucleotide sequence ID" value="XM_064805841.1"/>
</dbReference>
<proteinExistence type="predicted"/>